<comment type="caution">
    <text evidence="1">The sequence shown here is derived from an EMBL/GenBank/DDBJ whole genome shotgun (WGS) entry which is preliminary data.</text>
</comment>
<reference evidence="1 2" key="2">
    <citation type="submission" date="2009-02" db="EMBL/GenBank/DDBJ databases">
        <title>Draft genome sequence of Blautia hydrogenotrophica DSM 10507 (Ruminococcus hydrogenotrophicus DSM 10507).</title>
        <authorList>
            <person name="Sudarsanam P."/>
            <person name="Ley R."/>
            <person name="Guruge J."/>
            <person name="Turnbaugh P.J."/>
            <person name="Mahowald M."/>
            <person name="Liep D."/>
            <person name="Gordon J."/>
        </authorList>
    </citation>
    <scope>NUCLEOTIDE SEQUENCE [LARGE SCALE GENOMIC DNA]</scope>
    <source>
        <strain evidence="2">DSM 10507 / JCM 14656 / S5a33</strain>
    </source>
</reference>
<gene>
    <name evidence="1" type="ORF">RUMHYD_02881</name>
</gene>
<proteinExistence type="predicted"/>
<protein>
    <submittedName>
        <fullName evidence="1">Uncharacterized protein</fullName>
    </submittedName>
</protein>
<evidence type="ECO:0000313" key="2">
    <source>
        <dbReference type="Proteomes" id="UP000003100"/>
    </source>
</evidence>
<sequence>MRKKCVECCKMEKLQVLCESILLQHFICIRNLFQFLIDGKQKL</sequence>
<dbReference type="EMBL" id="ACBZ01000158">
    <property type="protein sequence ID" value="EEG48250.1"/>
    <property type="molecule type" value="Genomic_DNA"/>
</dbReference>
<organism evidence="1 2">
    <name type="scientific">Blautia hydrogenotrophica (strain DSM 10507 / JCM 14656 / S5a33)</name>
    <name type="common">Ruminococcus hydrogenotrophicus</name>
    <dbReference type="NCBI Taxonomy" id="476272"/>
    <lineage>
        <taxon>Bacteria</taxon>
        <taxon>Bacillati</taxon>
        <taxon>Bacillota</taxon>
        <taxon>Clostridia</taxon>
        <taxon>Lachnospirales</taxon>
        <taxon>Lachnospiraceae</taxon>
        <taxon>Blautia</taxon>
    </lineage>
</organism>
<reference evidence="1 2" key="1">
    <citation type="submission" date="2009-01" db="EMBL/GenBank/DDBJ databases">
        <authorList>
            <person name="Fulton L."/>
            <person name="Clifton S."/>
            <person name="Fulton B."/>
            <person name="Xu J."/>
            <person name="Minx P."/>
            <person name="Pepin K.H."/>
            <person name="Johnson M."/>
            <person name="Bhonagiri V."/>
            <person name="Nash W.E."/>
            <person name="Mardis E.R."/>
            <person name="Wilson R.K."/>
        </authorList>
    </citation>
    <scope>NUCLEOTIDE SEQUENCE [LARGE SCALE GENOMIC DNA]</scope>
    <source>
        <strain evidence="2">DSM 10507 / JCM 14656 / S5a33</strain>
    </source>
</reference>
<name>C0CPT0_BLAHS</name>
<dbReference type="HOGENOM" id="CLU_3230362_0_0_9"/>
<accession>C0CPT0</accession>
<evidence type="ECO:0000313" key="1">
    <source>
        <dbReference type="EMBL" id="EEG48250.1"/>
    </source>
</evidence>
<dbReference type="Proteomes" id="UP000003100">
    <property type="component" value="Unassembled WGS sequence"/>
</dbReference>
<keyword evidence="2" id="KW-1185">Reference proteome</keyword>
<dbReference type="PATRIC" id="fig|476272.21.peg.1014"/>
<dbReference type="AlphaFoldDB" id="C0CPT0"/>